<feature type="region of interest" description="Disordered" evidence="1">
    <location>
        <begin position="512"/>
        <end position="590"/>
    </location>
</feature>
<gene>
    <name evidence="2" type="ORF">H1R20_g6982</name>
</gene>
<dbReference type="InterPro" id="IPR046521">
    <property type="entry name" value="DUF6698"/>
</dbReference>
<evidence type="ECO:0000313" key="2">
    <source>
        <dbReference type="EMBL" id="KAJ2930113.1"/>
    </source>
</evidence>
<comment type="caution">
    <text evidence="2">The sequence shown here is derived from an EMBL/GenBank/DDBJ whole genome shotgun (WGS) entry which is preliminary data.</text>
</comment>
<keyword evidence="3" id="KW-1185">Reference proteome</keyword>
<feature type="non-terminal residue" evidence="2">
    <location>
        <position position="590"/>
    </location>
</feature>
<dbReference type="AlphaFoldDB" id="A0A9W8MID0"/>
<feature type="compositionally biased region" description="Polar residues" evidence="1">
    <location>
        <begin position="556"/>
        <end position="567"/>
    </location>
</feature>
<name>A0A9W8MID0_9AGAR</name>
<feature type="compositionally biased region" description="Polar residues" evidence="1">
    <location>
        <begin position="579"/>
        <end position="590"/>
    </location>
</feature>
<dbReference type="Proteomes" id="UP001140091">
    <property type="component" value="Unassembled WGS sequence"/>
</dbReference>
<feature type="region of interest" description="Disordered" evidence="1">
    <location>
        <begin position="1"/>
        <end position="25"/>
    </location>
</feature>
<sequence length="590" mass="64444">MPRQRRPQSTASSDTNAVKDPDHPLYPDYVEHARRVVAGMKVAMNKQKVKTPSAVPILSPYILRARAIPILVSPWIHIETILKGGLIEISTIAEEDAGTLQLPEFYEEICAMMPGNFYDMLSYAYGLSPGSTEQFVLWLHESAVSARTDTTGQFKAAAHRYLPQAIDGALTEELLSLTDKSARGNAHPDFSRALIPHEDREIFDDDPSKYRAEVDNGERVNTEESWPSFVFADDVSYDPDDPVNGFGTGHVFKRFLNHELVGASGAGGVKPNGTRPSKSLSWNITDVNARIGAYIMAHAYVAMSGMSEFGPEDGEYSVQGLYDNVVKLLSVDDDWTRETLAQMTRDVPFINHGAKGKSLQPRRDKEGQQRRCPVELALEKRRAKQQTQNQAAHSHQLWGCGTGPTAANNRSSARGGASNSASRNASNNAASTSGHRSSSAQQNKQPSQAELPNVEDSEDDETPSGSIVRRRKRAGTDNGSESDSQERNDNQTIIRGLNYVDYTVPKTLKAARQRTVGLGTPRGEETQVSRRNGGHAAERDGNGTHGFKVPNLPSYFASNNPTSSAATGSRVLRNLPSRAASSRSQTPAAR</sequence>
<feature type="compositionally biased region" description="Polar residues" evidence="1">
    <location>
        <begin position="7"/>
        <end position="16"/>
    </location>
</feature>
<feature type="region of interest" description="Disordered" evidence="1">
    <location>
        <begin position="351"/>
        <end position="492"/>
    </location>
</feature>
<dbReference type="OrthoDB" id="3220614at2759"/>
<dbReference type="EMBL" id="JANBPK010000849">
    <property type="protein sequence ID" value="KAJ2930113.1"/>
    <property type="molecule type" value="Genomic_DNA"/>
</dbReference>
<protein>
    <submittedName>
        <fullName evidence="2">Uncharacterized protein</fullName>
    </submittedName>
</protein>
<organism evidence="2 3">
    <name type="scientific">Candolleomyces eurysporus</name>
    <dbReference type="NCBI Taxonomy" id="2828524"/>
    <lineage>
        <taxon>Eukaryota</taxon>
        <taxon>Fungi</taxon>
        <taxon>Dikarya</taxon>
        <taxon>Basidiomycota</taxon>
        <taxon>Agaricomycotina</taxon>
        <taxon>Agaricomycetes</taxon>
        <taxon>Agaricomycetidae</taxon>
        <taxon>Agaricales</taxon>
        <taxon>Agaricineae</taxon>
        <taxon>Psathyrellaceae</taxon>
        <taxon>Candolleomyces</taxon>
    </lineage>
</organism>
<dbReference type="Pfam" id="PF20414">
    <property type="entry name" value="DUF6698"/>
    <property type="match status" value="1"/>
</dbReference>
<feature type="compositionally biased region" description="Basic and acidic residues" evidence="1">
    <location>
        <begin position="361"/>
        <end position="380"/>
    </location>
</feature>
<evidence type="ECO:0000313" key="3">
    <source>
        <dbReference type="Proteomes" id="UP001140091"/>
    </source>
</evidence>
<reference evidence="2" key="1">
    <citation type="submission" date="2022-06" db="EMBL/GenBank/DDBJ databases">
        <title>Genome Sequence of Candolleomyces eurysporus.</title>
        <authorList>
            <person name="Buettner E."/>
        </authorList>
    </citation>
    <scope>NUCLEOTIDE SEQUENCE</scope>
    <source>
        <strain evidence="2">VTCC 930004</strain>
    </source>
</reference>
<feature type="compositionally biased region" description="Polar residues" evidence="1">
    <location>
        <begin position="435"/>
        <end position="450"/>
    </location>
</feature>
<proteinExistence type="predicted"/>
<feature type="compositionally biased region" description="Low complexity" evidence="1">
    <location>
        <begin position="406"/>
        <end position="434"/>
    </location>
</feature>
<feature type="compositionally biased region" description="Acidic residues" evidence="1">
    <location>
        <begin position="453"/>
        <end position="462"/>
    </location>
</feature>
<accession>A0A9W8MID0</accession>
<evidence type="ECO:0000256" key="1">
    <source>
        <dbReference type="SAM" id="MobiDB-lite"/>
    </source>
</evidence>